<dbReference type="EMBL" id="SLZR01000028">
    <property type="protein sequence ID" value="TCS35918.1"/>
    <property type="molecule type" value="Genomic_DNA"/>
</dbReference>
<sequence length="183" mass="20848">MTRNYWLQNHSQTHWQSITTDFNAAPAHTLSWLNHKDSLTARLRQNCSAFHVEVLNEELSPADANEAALITGTEQAPLWVREVYLYGDNQPWVYARSSMPANTSSQLAQIKQLHQKPLGEMLFSSPDLHIHERLVAEFQPTAQLNPGQNPEMTALWGRRTLFRIGNFPLVVTEIFLPGSPAYR</sequence>
<keyword evidence="6" id="KW-1185">Reference proteome</keyword>
<dbReference type="UniPathway" id="UPA00232"/>
<keyword evidence="4 5" id="KW-0670">Pyruvate</keyword>
<feature type="binding site" evidence="4">
    <location>
        <position position="173"/>
    </location>
    <ligand>
        <name>substrate</name>
    </ligand>
</feature>
<dbReference type="HAMAP" id="MF_01632">
    <property type="entry name" value="UbiC"/>
    <property type="match status" value="1"/>
</dbReference>
<keyword evidence="3 4" id="KW-0456">Lyase</keyword>
<name>A0A4R3HSJ6_9GAMM</name>
<comment type="function">
    <text evidence="4">Removes the pyruvyl group from chorismate, with concomitant aromatization of the ring, to provide 4-hydroxybenzoate (4HB) for the ubiquinone pathway.</text>
</comment>
<keyword evidence="2 4" id="KW-0831">Ubiquinone biosynthesis</keyword>
<evidence type="ECO:0000256" key="2">
    <source>
        <dbReference type="ARBA" id="ARBA00022688"/>
    </source>
</evidence>
<protein>
    <recommendedName>
        <fullName evidence="4">Probable chorismate pyruvate-lyase</fullName>
        <shortName evidence="4">CL</shortName>
        <shortName evidence="4">CPL</shortName>
        <ecNumber evidence="4">4.1.3.40</ecNumber>
    </recommendedName>
</protein>
<comment type="subcellular location">
    <subcellularLocation>
        <location evidence="4">Cytoplasm</location>
    </subcellularLocation>
</comment>
<proteinExistence type="inferred from homology"/>
<organism evidence="5 6">
    <name type="scientific">Reinekea marinisedimentorum</name>
    <dbReference type="NCBI Taxonomy" id="230495"/>
    <lineage>
        <taxon>Bacteria</taxon>
        <taxon>Pseudomonadati</taxon>
        <taxon>Pseudomonadota</taxon>
        <taxon>Gammaproteobacteria</taxon>
        <taxon>Oceanospirillales</taxon>
        <taxon>Saccharospirillaceae</taxon>
        <taxon>Reinekea</taxon>
    </lineage>
</organism>
<comment type="caution">
    <text evidence="4">Lacks conserved residue(s) required for the propagation of feature annotation.</text>
</comment>
<dbReference type="RefSeq" id="WP_165901988.1">
    <property type="nucleotide sequence ID" value="NZ_SLZR01000028.1"/>
</dbReference>
<dbReference type="GO" id="GO:0006744">
    <property type="term" value="P:ubiquinone biosynthetic process"/>
    <property type="evidence" value="ECO:0007669"/>
    <property type="project" value="UniProtKB-UniRule"/>
</dbReference>
<evidence type="ECO:0000256" key="4">
    <source>
        <dbReference type="HAMAP-Rule" id="MF_01632"/>
    </source>
</evidence>
<reference evidence="5 6" key="1">
    <citation type="submission" date="2019-03" db="EMBL/GenBank/DDBJ databases">
        <title>Genomic Encyclopedia of Archaeal and Bacterial Type Strains, Phase II (KMG-II): from individual species to whole genera.</title>
        <authorList>
            <person name="Goeker M."/>
        </authorList>
    </citation>
    <scope>NUCLEOTIDE SEQUENCE [LARGE SCALE GENOMIC DNA]</scope>
    <source>
        <strain evidence="5 6">DSM 15388</strain>
    </source>
</reference>
<evidence type="ECO:0000313" key="6">
    <source>
        <dbReference type="Proteomes" id="UP000295793"/>
    </source>
</evidence>
<dbReference type="PANTHER" id="PTHR38683:SF1">
    <property type="entry name" value="CHORISMATE PYRUVATE-LYASE"/>
    <property type="match status" value="1"/>
</dbReference>
<dbReference type="GO" id="GO:0008813">
    <property type="term" value="F:chorismate lyase activity"/>
    <property type="evidence" value="ECO:0007669"/>
    <property type="project" value="UniProtKB-UniRule"/>
</dbReference>
<feature type="binding site" evidence="4">
    <location>
        <position position="81"/>
    </location>
    <ligand>
        <name>substrate</name>
    </ligand>
</feature>
<dbReference type="AlphaFoldDB" id="A0A4R3HSJ6"/>
<dbReference type="InterPro" id="IPR007440">
    <property type="entry name" value="Chorismate--pyruvate_lyase"/>
</dbReference>
<keyword evidence="1 4" id="KW-0963">Cytoplasm</keyword>
<dbReference type="Proteomes" id="UP000295793">
    <property type="component" value="Unassembled WGS sequence"/>
</dbReference>
<dbReference type="GO" id="GO:0005829">
    <property type="term" value="C:cytosol"/>
    <property type="evidence" value="ECO:0007669"/>
    <property type="project" value="TreeGrafter"/>
</dbReference>
<gene>
    <name evidence="4" type="primary">ubiC</name>
    <name evidence="5" type="ORF">BCF53_1287</name>
</gene>
<dbReference type="Pfam" id="PF04345">
    <property type="entry name" value="Chor_lyase"/>
    <property type="match status" value="1"/>
</dbReference>
<dbReference type="EC" id="4.1.3.40" evidence="4"/>
<evidence type="ECO:0000256" key="3">
    <source>
        <dbReference type="ARBA" id="ARBA00023239"/>
    </source>
</evidence>
<feature type="binding site" evidence="4">
    <location>
        <position position="118"/>
    </location>
    <ligand>
        <name>substrate</name>
    </ligand>
</feature>
<comment type="pathway">
    <text evidence="4">Cofactor biosynthesis; ubiquinone biosynthesis.</text>
</comment>
<comment type="caution">
    <text evidence="5">The sequence shown here is derived from an EMBL/GenBank/DDBJ whole genome shotgun (WGS) entry which is preliminary data.</text>
</comment>
<evidence type="ECO:0000313" key="5">
    <source>
        <dbReference type="EMBL" id="TCS35918.1"/>
    </source>
</evidence>
<dbReference type="Gene3D" id="3.40.1410.10">
    <property type="entry name" value="Chorismate lyase-like"/>
    <property type="match status" value="1"/>
</dbReference>
<accession>A0A4R3HSJ6</accession>
<dbReference type="PANTHER" id="PTHR38683">
    <property type="entry name" value="CHORISMATE PYRUVATE-LYASE"/>
    <property type="match status" value="1"/>
</dbReference>
<comment type="similarity">
    <text evidence="4">Belongs to the UbiC family.</text>
</comment>
<dbReference type="InterPro" id="IPR028978">
    <property type="entry name" value="Chorismate_lyase_/UTRA_dom_sf"/>
</dbReference>
<dbReference type="GO" id="GO:0042866">
    <property type="term" value="P:pyruvate biosynthetic process"/>
    <property type="evidence" value="ECO:0007669"/>
    <property type="project" value="UniProtKB-UniRule"/>
</dbReference>
<comment type="catalytic activity">
    <reaction evidence="4">
        <text>chorismate = 4-hydroxybenzoate + pyruvate</text>
        <dbReference type="Rhea" id="RHEA:16505"/>
        <dbReference type="ChEBI" id="CHEBI:15361"/>
        <dbReference type="ChEBI" id="CHEBI:17879"/>
        <dbReference type="ChEBI" id="CHEBI:29748"/>
        <dbReference type="EC" id="4.1.3.40"/>
    </reaction>
</comment>
<dbReference type="SUPFAM" id="SSF64288">
    <property type="entry name" value="Chorismate lyase-like"/>
    <property type="match status" value="1"/>
</dbReference>
<evidence type="ECO:0000256" key="1">
    <source>
        <dbReference type="ARBA" id="ARBA00022490"/>
    </source>
</evidence>